<proteinExistence type="predicted"/>
<name>A0A9Q3V6E4_9FLAO</name>
<evidence type="ECO:0000313" key="2">
    <source>
        <dbReference type="Proteomes" id="UP001108025"/>
    </source>
</evidence>
<accession>A0A9Q3V6E4</accession>
<dbReference type="Gene3D" id="3.40.960.10">
    <property type="entry name" value="VSR Endonuclease"/>
    <property type="match status" value="1"/>
</dbReference>
<keyword evidence="1" id="KW-0540">Nuclease</keyword>
<evidence type="ECO:0000313" key="1">
    <source>
        <dbReference type="EMBL" id="MCD1118205.1"/>
    </source>
</evidence>
<dbReference type="Proteomes" id="UP001108025">
    <property type="component" value="Unassembled WGS sequence"/>
</dbReference>
<keyword evidence="1" id="KW-0378">Hydrolase</keyword>
<dbReference type="RefSeq" id="WP_230670842.1">
    <property type="nucleotide sequence ID" value="NZ_JAJNAY010000002.1"/>
</dbReference>
<dbReference type="GO" id="GO:0004519">
    <property type="term" value="F:endonuclease activity"/>
    <property type="evidence" value="ECO:0007669"/>
    <property type="project" value="UniProtKB-KW"/>
</dbReference>
<organism evidence="1 2">
    <name type="scientific">Chryseobacterium turcicum</name>
    <dbReference type="NCBI Taxonomy" id="2898076"/>
    <lineage>
        <taxon>Bacteria</taxon>
        <taxon>Pseudomonadati</taxon>
        <taxon>Bacteroidota</taxon>
        <taxon>Flavobacteriia</taxon>
        <taxon>Flavobacteriales</taxon>
        <taxon>Weeksellaceae</taxon>
        <taxon>Chryseobacterium group</taxon>
        <taxon>Chryseobacterium</taxon>
    </lineage>
</organism>
<comment type="caution">
    <text evidence="1">The sequence shown here is derived from an EMBL/GenBank/DDBJ whole genome shotgun (WGS) entry which is preliminary data.</text>
</comment>
<keyword evidence="2" id="KW-1185">Reference proteome</keyword>
<protein>
    <submittedName>
        <fullName evidence="1">Endonuclease domain-containing protein</fullName>
    </submittedName>
</protein>
<keyword evidence="1" id="KW-0255">Endonuclease</keyword>
<gene>
    <name evidence="1" type="ORF">LO744_15220</name>
</gene>
<reference evidence="1" key="1">
    <citation type="submission" date="2021-11" db="EMBL/GenBank/DDBJ databases">
        <title>Description of novel Chryseobacterium species.</title>
        <authorList>
            <person name="Saticioglu I.B."/>
            <person name="Ay H."/>
            <person name="Altun S."/>
            <person name="Duman M."/>
        </authorList>
    </citation>
    <scope>NUCLEOTIDE SEQUENCE</scope>
    <source>
        <strain evidence="1">C-17</strain>
    </source>
</reference>
<sequence>MGKALTVQEIQNRIDKKTPNRFRVDDTFKSERRIKVKAFCFKHKKPFSQDLTNFLHENDACLDCGRERKREKEKPGKIKRFQEKINSNKQYEGLYFIRDIIYNDDEERTYAHVECIKHGLLEENIFRTKDLHRRKPCKICQGLRPPRKTDEEIILEIKDKIQNFENFPIHKIEREEGRIFIFFSCKTHINQRIKRKQFDVIQSKTNTIPCDKCRSLFLKKLKIKHTGEEFCQEGKKLHPEYLYNLEDIKKAIMIDFKKIPVICPKHGVFHTNYNRHIYAGEGFCKICKSNSYYEKVIEELLDKKYKVEFKHNDPVFQDLKNRKTLIIDFYIEKYKLIIEYDGMHHFKVKPGYNDLKKFIEGVKRDHKKNLYAKKNEINILRITYWDRKNIEKLLDKYFLEIESNERLFKIHYMPVIVFKRIKMIKIRRKKYGSVKKIFLGNRTKPYFLSDLDKGDQQEK</sequence>
<dbReference type="EMBL" id="JAJNAY010000002">
    <property type="protein sequence ID" value="MCD1118205.1"/>
    <property type="molecule type" value="Genomic_DNA"/>
</dbReference>
<dbReference type="AlphaFoldDB" id="A0A9Q3V6E4"/>